<keyword evidence="1" id="KW-0472">Membrane</keyword>
<evidence type="ECO:0008006" key="4">
    <source>
        <dbReference type="Google" id="ProtNLM"/>
    </source>
</evidence>
<evidence type="ECO:0000313" key="2">
    <source>
        <dbReference type="EMBL" id="GFN95552.1"/>
    </source>
</evidence>
<comment type="caution">
    <text evidence="2">The sequence shown here is derived from an EMBL/GenBank/DDBJ whole genome shotgun (WGS) entry which is preliminary data.</text>
</comment>
<keyword evidence="1" id="KW-0812">Transmembrane</keyword>
<dbReference type="EMBL" id="BLXT01002514">
    <property type="protein sequence ID" value="GFN95552.1"/>
    <property type="molecule type" value="Genomic_DNA"/>
</dbReference>
<protein>
    <recommendedName>
        <fullName evidence="4">Secreted protein</fullName>
    </recommendedName>
</protein>
<reference evidence="2 3" key="1">
    <citation type="journal article" date="2021" name="Elife">
        <title>Chloroplast acquisition without the gene transfer in kleptoplastic sea slugs, Plakobranchus ocellatus.</title>
        <authorList>
            <person name="Maeda T."/>
            <person name="Takahashi S."/>
            <person name="Yoshida T."/>
            <person name="Shimamura S."/>
            <person name="Takaki Y."/>
            <person name="Nagai Y."/>
            <person name="Toyoda A."/>
            <person name="Suzuki Y."/>
            <person name="Arimoto A."/>
            <person name="Ishii H."/>
            <person name="Satoh N."/>
            <person name="Nishiyama T."/>
            <person name="Hasebe M."/>
            <person name="Maruyama T."/>
            <person name="Minagawa J."/>
            <person name="Obokata J."/>
            <person name="Shigenobu S."/>
        </authorList>
    </citation>
    <scope>NUCLEOTIDE SEQUENCE [LARGE SCALE GENOMIC DNA]</scope>
</reference>
<evidence type="ECO:0000256" key="1">
    <source>
        <dbReference type="SAM" id="Phobius"/>
    </source>
</evidence>
<gene>
    <name evidence="2" type="ORF">PoB_002205800</name>
</gene>
<feature type="transmembrane region" description="Helical" evidence="1">
    <location>
        <begin position="6"/>
        <end position="29"/>
    </location>
</feature>
<organism evidence="2 3">
    <name type="scientific">Plakobranchus ocellatus</name>
    <dbReference type="NCBI Taxonomy" id="259542"/>
    <lineage>
        <taxon>Eukaryota</taxon>
        <taxon>Metazoa</taxon>
        <taxon>Spiralia</taxon>
        <taxon>Lophotrochozoa</taxon>
        <taxon>Mollusca</taxon>
        <taxon>Gastropoda</taxon>
        <taxon>Heterobranchia</taxon>
        <taxon>Euthyneura</taxon>
        <taxon>Panpulmonata</taxon>
        <taxon>Sacoglossa</taxon>
        <taxon>Placobranchoidea</taxon>
        <taxon>Plakobranchidae</taxon>
        <taxon>Plakobranchus</taxon>
    </lineage>
</organism>
<keyword evidence="1" id="KW-1133">Transmembrane helix</keyword>
<evidence type="ECO:0000313" key="3">
    <source>
        <dbReference type="Proteomes" id="UP000735302"/>
    </source>
</evidence>
<dbReference type="Proteomes" id="UP000735302">
    <property type="component" value="Unassembled WGS sequence"/>
</dbReference>
<keyword evidence="3" id="KW-1185">Reference proteome</keyword>
<sequence>MVSLTLFHRLILKFCFLSPKFLAILFYWLVEIALLSEVRCRSLVSRLQHCSPEHRGQRVTHSPSVLLPKDSPRGIAAYPEEQTVAISQH</sequence>
<name>A0AAV3ZL46_9GAST</name>
<accession>A0AAV3ZL46</accession>
<proteinExistence type="predicted"/>
<dbReference type="AlphaFoldDB" id="A0AAV3ZL46"/>